<dbReference type="InterPro" id="IPR027417">
    <property type="entry name" value="P-loop_NTPase"/>
</dbReference>
<feature type="non-terminal residue" evidence="2">
    <location>
        <position position="1"/>
    </location>
</feature>
<protein>
    <recommendedName>
        <fullName evidence="1">DNA helicase Pif1-like 2B domain-containing protein</fullName>
    </recommendedName>
</protein>
<sequence>KKKRISISGLPPHENKLKIEAPIMLLRNLAHKNGHCNGTRYKIVTSKKLTALDVGQIVLIPRISLMPSDSDLPFTLQRRQFLLRLAFAISINKSQEQSLSKCSIYLPNPVFTHGQLYITISRVGDPDKIRIYADQNEFLNYNPNSRHRDHHAIQKLTRNVVYTEVV</sequence>
<dbReference type="PANTHER" id="PTHR23274">
    <property type="entry name" value="DNA HELICASE-RELATED"/>
    <property type="match status" value="1"/>
</dbReference>
<dbReference type="PANTHER" id="PTHR23274:SF51">
    <property type="entry name" value="OS03G0423850 PROTEIN"/>
    <property type="match status" value="1"/>
</dbReference>
<evidence type="ECO:0000259" key="1">
    <source>
        <dbReference type="Pfam" id="PF21530"/>
    </source>
</evidence>
<name>A0A0L8HR02_OCTBM</name>
<feature type="domain" description="DNA helicase Pif1-like 2B" evidence="1">
    <location>
        <begin position="3"/>
        <end position="44"/>
    </location>
</feature>
<proteinExistence type="predicted"/>
<organism evidence="2">
    <name type="scientific">Octopus bimaculoides</name>
    <name type="common">California two-spotted octopus</name>
    <dbReference type="NCBI Taxonomy" id="37653"/>
    <lineage>
        <taxon>Eukaryota</taxon>
        <taxon>Metazoa</taxon>
        <taxon>Spiralia</taxon>
        <taxon>Lophotrochozoa</taxon>
        <taxon>Mollusca</taxon>
        <taxon>Cephalopoda</taxon>
        <taxon>Coleoidea</taxon>
        <taxon>Octopodiformes</taxon>
        <taxon>Octopoda</taxon>
        <taxon>Incirrata</taxon>
        <taxon>Octopodidae</taxon>
        <taxon>Octopus</taxon>
    </lineage>
</organism>
<dbReference type="GO" id="GO:0006260">
    <property type="term" value="P:DNA replication"/>
    <property type="evidence" value="ECO:0007669"/>
    <property type="project" value="TreeGrafter"/>
</dbReference>
<dbReference type="AlphaFoldDB" id="A0A0L8HR02"/>
<dbReference type="InterPro" id="IPR049163">
    <property type="entry name" value="Pif1-like_2B_dom"/>
</dbReference>
<dbReference type="OrthoDB" id="2156623at2759"/>
<gene>
    <name evidence="2" type="ORF">OCBIM_22008306mg</name>
</gene>
<dbReference type="Pfam" id="PF21530">
    <property type="entry name" value="Pif1_2B_dom"/>
    <property type="match status" value="1"/>
</dbReference>
<dbReference type="SUPFAM" id="SSF52540">
    <property type="entry name" value="P-loop containing nucleoside triphosphate hydrolases"/>
    <property type="match status" value="1"/>
</dbReference>
<dbReference type="EMBL" id="KQ417496">
    <property type="protein sequence ID" value="KOF91688.1"/>
    <property type="molecule type" value="Genomic_DNA"/>
</dbReference>
<evidence type="ECO:0000313" key="2">
    <source>
        <dbReference type="EMBL" id="KOF91688.1"/>
    </source>
</evidence>
<dbReference type="GO" id="GO:0005657">
    <property type="term" value="C:replication fork"/>
    <property type="evidence" value="ECO:0007669"/>
    <property type="project" value="TreeGrafter"/>
</dbReference>
<accession>A0A0L8HR02</accession>
<reference evidence="2" key="1">
    <citation type="submission" date="2015-07" db="EMBL/GenBank/DDBJ databases">
        <title>MeaNS - Measles Nucleotide Surveillance Program.</title>
        <authorList>
            <person name="Tran T."/>
            <person name="Druce J."/>
        </authorList>
    </citation>
    <scope>NUCLEOTIDE SEQUENCE</scope>
    <source>
        <strain evidence="2">UCB-OBI-ISO-001</strain>
        <tissue evidence="2">Gonad</tissue>
    </source>
</reference>